<gene>
    <name evidence="1" type="ORF">H9807_05635</name>
</gene>
<reference evidence="1" key="2">
    <citation type="submission" date="2021-04" db="EMBL/GenBank/DDBJ databases">
        <authorList>
            <person name="Gilroy R."/>
        </authorList>
    </citation>
    <scope>NUCLEOTIDE SEQUENCE</scope>
    <source>
        <strain evidence="1">CHK118-2852</strain>
    </source>
</reference>
<name>A0A9D2KDV3_9BACE</name>
<evidence type="ECO:0000313" key="1">
    <source>
        <dbReference type="EMBL" id="HIZ91581.1"/>
    </source>
</evidence>
<comment type="caution">
    <text evidence="1">The sequence shown here is derived from an EMBL/GenBank/DDBJ whole genome shotgun (WGS) entry which is preliminary data.</text>
</comment>
<dbReference type="AlphaFoldDB" id="A0A9D2KDV3"/>
<dbReference type="EMBL" id="DXAV01000048">
    <property type="protein sequence ID" value="HIZ91581.1"/>
    <property type="molecule type" value="Genomic_DNA"/>
</dbReference>
<reference evidence="1" key="1">
    <citation type="journal article" date="2021" name="PeerJ">
        <title>Extensive microbial diversity within the chicken gut microbiome revealed by metagenomics and culture.</title>
        <authorList>
            <person name="Gilroy R."/>
            <person name="Ravi A."/>
            <person name="Getino M."/>
            <person name="Pursley I."/>
            <person name="Horton D.L."/>
            <person name="Alikhan N.F."/>
            <person name="Baker D."/>
            <person name="Gharbi K."/>
            <person name="Hall N."/>
            <person name="Watson M."/>
            <person name="Adriaenssens E.M."/>
            <person name="Foster-Nyarko E."/>
            <person name="Jarju S."/>
            <person name="Secka A."/>
            <person name="Antonio M."/>
            <person name="Oren A."/>
            <person name="Chaudhuri R.R."/>
            <person name="La Ragione R."/>
            <person name="Hildebrand F."/>
            <person name="Pallen M.J."/>
        </authorList>
    </citation>
    <scope>NUCLEOTIDE SEQUENCE</scope>
    <source>
        <strain evidence="1">CHK118-2852</strain>
    </source>
</reference>
<evidence type="ECO:0000313" key="2">
    <source>
        <dbReference type="Proteomes" id="UP000824108"/>
    </source>
</evidence>
<organism evidence="1 2">
    <name type="scientific">Candidatus Bacteroides merdavium</name>
    <dbReference type="NCBI Taxonomy" id="2838472"/>
    <lineage>
        <taxon>Bacteria</taxon>
        <taxon>Pseudomonadati</taxon>
        <taxon>Bacteroidota</taxon>
        <taxon>Bacteroidia</taxon>
        <taxon>Bacteroidales</taxon>
        <taxon>Bacteroidaceae</taxon>
        <taxon>Bacteroides</taxon>
    </lineage>
</organism>
<protein>
    <submittedName>
        <fullName evidence="1">Uncharacterized protein</fullName>
    </submittedName>
</protein>
<proteinExistence type="predicted"/>
<accession>A0A9D2KDV3</accession>
<dbReference type="Proteomes" id="UP000824108">
    <property type="component" value="Unassembled WGS sequence"/>
</dbReference>
<sequence length="85" mass="9826">MKKITMQMYGLFFYSPKQLSFLHFILSYFHYSLLFASTKEELKGKSLSGYQVVSIIADCCWGAHKRRTPLPEVSGRGVRVDINQM</sequence>